<dbReference type="OrthoDB" id="384327at2"/>
<comment type="similarity">
    <text evidence="2">Belongs to the ABC-4 integral membrane protein family. HrtB subfamily.</text>
</comment>
<evidence type="ECO:0000256" key="4">
    <source>
        <dbReference type="ARBA" id="ARBA00016962"/>
    </source>
</evidence>
<evidence type="ECO:0000313" key="13">
    <source>
        <dbReference type="Proteomes" id="UP000036867"/>
    </source>
</evidence>
<protein>
    <recommendedName>
        <fullName evidence="4">Putative hemin transport system permease protein HrtB</fullName>
    </recommendedName>
</protein>
<dbReference type="GeneID" id="301138686"/>
<evidence type="ECO:0000256" key="7">
    <source>
        <dbReference type="ARBA" id="ARBA00022692"/>
    </source>
</evidence>
<dbReference type="PANTHER" id="PTHR43738:SF1">
    <property type="entry name" value="HEMIN TRANSPORT SYSTEM PERMEASE PROTEIN HRTB-RELATED"/>
    <property type="match status" value="1"/>
</dbReference>
<dbReference type="RefSeq" id="WP_053419059.1">
    <property type="nucleotide sequence ID" value="NZ_LILB01000009.1"/>
</dbReference>
<dbReference type="InterPro" id="IPR003838">
    <property type="entry name" value="ABC3_permease_C"/>
</dbReference>
<dbReference type="PANTHER" id="PTHR43738">
    <property type="entry name" value="ABC TRANSPORTER, MEMBRANE PROTEIN"/>
    <property type="match status" value="1"/>
</dbReference>
<dbReference type="InterPro" id="IPR051125">
    <property type="entry name" value="ABC-4/HrtB_transporter"/>
</dbReference>
<evidence type="ECO:0000256" key="3">
    <source>
        <dbReference type="ARBA" id="ARBA00011131"/>
    </source>
</evidence>
<reference evidence="13" key="1">
    <citation type="submission" date="2015-08" db="EMBL/GenBank/DDBJ databases">
        <title>Fjat-10028 dsm 16317.</title>
        <authorList>
            <person name="Liu B."/>
            <person name="Wang J."/>
            <person name="Zhu Y."/>
            <person name="Liu G."/>
            <person name="Chen Q."/>
            <person name="Chen Z."/>
            <person name="Lan J."/>
            <person name="Che J."/>
            <person name="Ge C."/>
            <person name="Shi H."/>
            <person name="Pan Z."/>
            <person name="Liu X."/>
        </authorList>
    </citation>
    <scope>NUCLEOTIDE SEQUENCE [LARGE SCALE GENOMIC DNA]</scope>
    <source>
        <strain evidence="13">DSM 16317</strain>
    </source>
</reference>
<accession>A0A0M0L9C5</accession>
<evidence type="ECO:0000256" key="9">
    <source>
        <dbReference type="ARBA" id="ARBA00023136"/>
    </source>
</evidence>
<dbReference type="Proteomes" id="UP000036867">
    <property type="component" value="Unassembled WGS sequence"/>
</dbReference>
<proteinExistence type="inferred from homology"/>
<feature type="domain" description="ABC3 transporter permease C-terminal" evidence="11">
    <location>
        <begin position="244"/>
        <end position="355"/>
    </location>
</feature>
<evidence type="ECO:0000256" key="8">
    <source>
        <dbReference type="ARBA" id="ARBA00022989"/>
    </source>
</evidence>
<keyword evidence="9" id="KW-0472">Membrane</keyword>
<evidence type="ECO:0000256" key="2">
    <source>
        <dbReference type="ARBA" id="ARBA00008697"/>
    </source>
</evidence>
<name>A0A0M0L9C5_9BACL</name>
<organism evidence="12 13">
    <name type="scientific">Viridibacillus arvi</name>
    <dbReference type="NCBI Taxonomy" id="263475"/>
    <lineage>
        <taxon>Bacteria</taxon>
        <taxon>Bacillati</taxon>
        <taxon>Bacillota</taxon>
        <taxon>Bacilli</taxon>
        <taxon>Bacillales</taxon>
        <taxon>Caryophanaceae</taxon>
        <taxon>Viridibacillus</taxon>
    </lineage>
</organism>
<evidence type="ECO:0000256" key="6">
    <source>
        <dbReference type="ARBA" id="ARBA00022475"/>
    </source>
</evidence>
<keyword evidence="13" id="KW-1185">Reference proteome</keyword>
<dbReference type="PATRIC" id="fig|263475.3.peg.107"/>
<keyword evidence="8" id="KW-1133">Transmembrane helix</keyword>
<evidence type="ECO:0000259" key="11">
    <source>
        <dbReference type="Pfam" id="PF02687"/>
    </source>
</evidence>
<comment type="function">
    <text evidence="10">Part of the ABC transporter complex hrt involved in hemin import. Responsible for the translocation of the substrate across the membrane.</text>
</comment>
<dbReference type="STRING" id="263475.AMD00_21540"/>
<evidence type="ECO:0000256" key="1">
    <source>
        <dbReference type="ARBA" id="ARBA00004651"/>
    </source>
</evidence>
<keyword evidence="6" id="KW-1003">Cell membrane</keyword>
<keyword evidence="5" id="KW-0813">Transport</keyword>
<comment type="subcellular location">
    <subcellularLocation>
        <location evidence="1">Cell membrane</location>
        <topology evidence="1">Multi-pass membrane protein</topology>
    </subcellularLocation>
</comment>
<sequence>MFSLSLKEIRFFKLRYSLIGFIMFFVAALVFIISGLANGLSSDNASSIQNMNAHAFYLDKDADNRLDRSRFDEKVLSDIKDNKNLQAVGLQMLSLKEVDSDKKVDVSMMGIDPNSFLMPKVTEGSTIKSSKGPTIVADDSLKKQGIEIGDKLYEENSDITYTVVGFTEKQTFSHTPVAFVNKESWENLFPSKQKVSYNTIVIKDANKDLQEDVSSTIKDGVWAEKGDVIKGIPGYDAEQKSLFMMLAFLIVIAVFVLTAFFYIMTIQKVNQFGVLKAIGAKNGFLIGSTIIQVIILSIVSIGAAIGFAAILQAIMPKGIPFVFDFGVILIYSGVLFIVSIFGALLSSASIVKADPLQAMGRAE</sequence>
<dbReference type="GO" id="GO:0005886">
    <property type="term" value="C:plasma membrane"/>
    <property type="evidence" value="ECO:0007669"/>
    <property type="project" value="UniProtKB-SubCell"/>
</dbReference>
<evidence type="ECO:0000313" key="12">
    <source>
        <dbReference type="EMBL" id="KOO47253.1"/>
    </source>
</evidence>
<dbReference type="AlphaFoldDB" id="A0A0M0L9C5"/>
<evidence type="ECO:0000256" key="5">
    <source>
        <dbReference type="ARBA" id="ARBA00022448"/>
    </source>
</evidence>
<comment type="caution">
    <text evidence="12">The sequence shown here is derived from an EMBL/GenBank/DDBJ whole genome shotgun (WGS) entry which is preliminary data.</text>
</comment>
<evidence type="ECO:0000256" key="10">
    <source>
        <dbReference type="ARBA" id="ARBA00024973"/>
    </source>
</evidence>
<gene>
    <name evidence="12" type="ORF">AMD00_21540</name>
</gene>
<keyword evidence="7" id="KW-0812">Transmembrane</keyword>
<dbReference type="Pfam" id="PF02687">
    <property type="entry name" value="FtsX"/>
    <property type="match status" value="1"/>
</dbReference>
<comment type="subunit">
    <text evidence="3">The complex is composed of two ATP-binding proteins (HrtA), two transmembrane proteins (HrtB) and a solute-binding protein.</text>
</comment>
<dbReference type="EMBL" id="LILB01000009">
    <property type="protein sequence ID" value="KOO47253.1"/>
    <property type="molecule type" value="Genomic_DNA"/>
</dbReference>